<feature type="region of interest" description="Disordered" evidence="1">
    <location>
        <begin position="20"/>
        <end position="87"/>
    </location>
</feature>
<dbReference type="AlphaFoldDB" id="A0A5Q4VI04"/>
<keyword evidence="3" id="KW-1185">Reference proteome</keyword>
<comment type="caution">
    <text evidence="2">The sequence shown here is derived from an EMBL/GenBank/DDBJ whole genome shotgun (WGS) entry which is preliminary data.</text>
</comment>
<name>A0A5Q4VI04_9BACT</name>
<sequence>MADTVIISALCADKICSPFFSPVNQPQHPEKRKKKQNKKNYPLHNYTSPEASGAIKAAGKGMIRHSETLSSSNLTLMPKQRQESQYP</sequence>
<proteinExistence type="predicted"/>
<organism evidence="2 3">
    <name type="scientific">Desulfobotulus mexicanus</name>
    <dbReference type="NCBI Taxonomy" id="2586642"/>
    <lineage>
        <taxon>Bacteria</taxon>
        <taxon>Pseudomonadati</taxon>
        <taxon>Thermodesulfobacteriota</taxon>
        <taxon>Desulfobacteria</taxon>
        <taxon>Desulfobacterales</taxon>
        <taxon>Desulfobacteraceae</taxon>
        <taxon>Desulfobotulus</taxon>
    </lineage>
</organism>
<evidence type="ECO:0000313" key="3">
    <source>
        <dbReference type="Proteomes" id="UP000321899"/>
    </source>
</evidence>
<dbReference type="Proteomes" id="UP000321899">
    <property type="component" value="Unassembled WGS sequence"/>
</dbReference>
<protein>
    <submittedName>
        <fullName evidence="2">Uncharacterized protein</fullName>
    </submittedName>
</protein>
<reference evidence="2 3" key="1">
    <citation type="submission" date="2019-06" db="EMBL/GenBank/DDBJ databases">
        <title>Desulfobotulus mexicanus sp. nov., a novel sulfate-reducing bacterium isolated from the sediment of an alkaline crater lake in Mexico.</title>
        <authorList>
            <person name="Hirschler-Rea A."/>
        </authorList>
    </citation>
    <scope>NUCLEOTIDE SEQUENCE [LARGE SCALE GENOMIC DNA]</scope>
    <source>
        <strain evidence="2 3">PAR22N</strain>
    </source>
</reference>
<evidence type="ECO:0000313" key="2">
    <source>
        <dbReference type="EMBL" id="TYT75621.1"/>
    </source>
</evidence>
<accession>A0A5Q4VI04</accession>
<dbReference type="EMBL" id="VDMB01000003">
    <property type="protein sequence ID" value="TYT75621.1"/>
    <property type="molecule type" value="Genomic_DNA"/>
</dbReference>
<gene>
    <name evidence="2" type="ORF">FIM25_04065</name>
</gene>
<evidence type="ECO:0000256" key="1">
    <source>
        <dbReference type="SAM" id="MobiDB-lite"/>
    </source>
</evidence>